<protein>
    <submittedName>
        <fullName evidence="1">Uncharacterized protein</fullName>
    </submittedName>
</protein>
<dbReference type="EMBL" id="CACRTE010000015">
    <property type="protein sequence ID" value="VYS98590.1"/>
    <property type="molecule type" value="Genomic_DNA"/>
</dbReference>
<organism evidence="1">
    <name type="scientific">Clostridium innocuum</name>
    <dbReference type="NCBI Taxonomy" id="1522"/>
    <lineage>
        <taxon>Bacteria</taxon>
        <taxon>Bacillati</taxon>
        <taxon>Bacillota</taxon>
        <taxon>Clostridia</taxon>
        <taxon>Eubacteriales</taxon>
        <taxon>Clostridiaceae</taxon>
        <taxon>Clostridium</taxon>
    </lineage>
</organism>
<proteinExistence type="predicted"/>
<sequence>MKKKETELETVIKEAGIWISDPKELEEALDLKDIWEEEDGDLYE</sequence>
<reference evidence="1" key="1">
    <citation type="submission" date="2019-11" db="EMBL/GenBank/DDBJ databases">
        <authorList>
            <person name="Feng L."/>
        </authorList>
    </citation>
    <scope>NUCLEOTIDE SEQUENCE</scope>
    <source>
        <strain evidence="1">CinnocuumLFYP12</strain>
    </source>
</reference>
<name>A0A6N2T3A1_CLOIN</name>
<dbReference type="GeneID" id="76259392"/>
<gene>
    <name evidence="1" type="ORF">CILFYP12_01067</name>
</gene>
<evidence type="ECO:0000313" key="1">
    <source>
        <dbReference type="EMBL" id="VYS98590.1"/>
    </source>
</evidence>
<dbReference type="RefSeq" id="WP_002611172.1">
    <property type="nucleotide sequence ID" value="NZ_BAAACC010000004.1"/>
</dbReference>
<accession>A0A6N2T3A1</accession>
<dbReference type="AlphaFoldDB" id="A0A6N2T3A1"/>